<dbReference type="InterPro" id="IPR044399">
    <property type="entry name" value="Mb-like_M"/>
</dbReference>
<feature type="compositionally biased region" description="Polar residues" evidence="1">
    <location>
        <begin position="303"/>
        <end position="314"/>
    </location>
</feature>
<accession>A0AAF3E9X0</accession>
<keyword evidence="2" id="KW-1185">Reference proteome</keyword>
<dbReference type="AlphaFoldDB" id="A0AAF3E9X0"/>
<dbReference type="CDD" id="cd01040">
    <property type="entry name" value="Mb-like"/>
    <property type="match status" value="1"/>
</dbReference>
<evidence type="ECO:0000313" key="3">
    <source>
        <dbReference type="WBParaSite" id="MBELARI_LOCUS10717"/>
    </source>
</evidence>
<feature type="compositionally biased region" description="Low complexity" evidence="1">
    <location>
        <begin position="210"/>
        <end position="230"/>
    </location>
</feature>
<dbReference type="GO" id="GO:0019825">
    <property type="term" value="F:oxygen binding"/>
    <property type="evidence" value="ECO:0007669"/>
    <property type="project" value="InterPro"/>
</dbReference>
<organism evidence="2 3">
    <name type="scientific">Mesorhabditis belari</name>
    <dbReference type="NCBI Taxonomy" id="2138241"/>
    <lineage>
        <taxon>Eukaryota</taxon>
        <taxon>Metazoa</taxon>
        <taxon>Ecdysozoa</taxon>
        <taxon>Nematoda</taxon>
        <taxon>Chromadorea</taxon>
        <taxon>Rhabditida</taxon>
        <taxon>Rhabditina</taxon>
        <taxon>Rhabditomorpha</taxon>
        <taxon>Rhabditoidea</taxon>
        <taxon>Rhabditidae</taxon>
        <taxon>Mesorhabditinae</taxon>
        <taxon>Mesorhabditis</taxon>
    </lineage>
</organism>
<feature type="region of interest" description="Disordered" evidence="1">
    <location>
        <begin position="209"/>
        <end position="314"/>
    </location>
</feature>
<dbReference type="SUPFAM" id="SSF46458">
    <property type="entry name" value="Globin-like"/>
    <property type="match status" value="1"/>
</dbReference>
<dbReference type="InterPro" id="IPR012292">
    <property type="entry name" value="Globin/Proto"/>
</dbReference>
<evidence type="ECO:0000256" key="1">
    <source>
        <dbReference type="SAM" id="MobiDB-lite"/>
    </source>
</evidence>
<protein>
    <submittedName>
        <fullName evidence="3">Globin family profile domain-containing protein</fullName>
    </submittedName>
</protein>
<dbReference type="WBParaSite" id="MBELARI_LOCUS10717">
    <property type="protein sequence ID" value="MBELARI_LOCUS10717"/>
    <property type="gene ID" value="MBELARI_LOCUS10717"/>
</dbReference>
<feature type="compositionally biased region" description="Polar residues" evidence="1">
    <location>
        <begin position="264"/>
        <end position="291"/>
    </location>
</feature>
<dbReference type="Gene3D" id="1.10.490.10">
    <property type="entry name" value="Globins"/>
    <property type="match status" value="1"/>
</dbReference>
<feature type="region of interest" description="Disordered" evidence="1">
    <location>
        <begin position="326"/>
        <end position="345"/>
    </location>
</feature>
<dbReference type="InterPro" id="IPR009050">
    <property type="entry name" value="Globin-like_sf"/>
</dbReference>
<dbReference type="Proteomes" id="UP000887575">
    <property type="component" value="Unassembled WGS sequence"/>
</dbReference>
<proteinExistence type="predicted"/>
<feature type="region of interest" description="Disordered" evidence="1">
    <location>
        <begin position="363"/>
        <end position="386"/>
    </location>
</feature>
<evidence type="ECO:0000313" key="2">
    <source>
        <dbReference type="Proteomes" id="UP000887575"/>
    </source>
</evidence>
<reference evidence="3" key="1">
    <citation type="submission" date="2024-02" db="UniProtKB">
        <authorList>
            <consortium name="WormBaseParasite"/>
        </authorList>
    </citation>
    <scope>IDENTIFICATION</scope>
</reference>
<sequence>MGQKGSTNGGGIKISSSLSVLRERLPEISTLDLEDTLSIHETNTKPILNPFYRELVVECFAKAHPDIAARIIQRASQHRKDVKCFFQNAGNEVRIQFREVLSNYLREIIQNVDDADIIRKLSLNYGKAHVSLRLIGFKPDFFAVLADSITSECVFMGADATNQTSTNTFKAWTQLVAVMFSSVRDGYYSELRKQRRQTPEEMFRSNYKQSVSMDSSGSSGHTDDSGVGSHEGSCNLRSHSPSPLCSPMSANPVPRKQSAPVLGRQTTLPISVSLSTPRGTPKSNPKSSAQTKADLARKAYSGARSQTAITPASSTEFLDKSTGFYRTTHHSHDLPIPPRPPVSGRFQKNSSLDMEAKRKRFEELSRKGAAHAALSRHKSSSASSIFDPNSVIDRFMNDQL</sequence>
<dbReference type="GO" id="GO:0020037">
    <property type="term" value="F:heme binding"/>
    <property type="evidence" value="ECO:0007669"/>
    <property type="project" value="InterPro"/>
</dbReference>
<name>A0AAF3E9X0_9BILA</name>